<evidence type="ECO:0000313" key="2">
    <source>
        <dbReference type="Proteomes" id="UP001275440"/>
    </source>
</evidence>
<dbReference type="EMBL" id="WBMO01000005">
    <property type="protein sequence ID" value="MDV2478426.1"/>
    <property type="molecule type" value="Genomic_DNA"/>
</dbReference>
<accession>A0ABU3WWP1</accession>
<evidence type="ECO:0000313" key="1">
    <source>
        <dbReference type="EMBL" id="MDV2478426.1"/>
    </source>
</evidence>
<name>A0ABU3WWP1_9NOCA</name>
<keyword evidence="2" id="KW-1185">Reference proteome</keyword>
<dbReference type="Pfam" id="PF19927">
    <property type="entry name" value="DUF6390"/>
    <property type="match status" value="1"/>
</dbReference>
<dbReference type="Proteomes" id="UP001275440">
    <property type="component" value="Unassembled WGS sequence"/>
</dbReference>
<proteinExistence type="predicted"/>
<reference evidence="1 2" key="1">
    <citation type="submission" date="2019-10" db="EMBL/GenBank/DDBJ databases">
        <title>Draft Genome Assembly of Rhodococcus zopfii DSM44189.</title>
        <authorList>
            <person name="Sutton J.M."/>
            <person name="Akob D.M."/>
            <person name="Bushman T.J."/>
        </authorList>
    </citation>
    <scope>NUCLEOTIDE SEQUENCE [LARGE SCALE GENOMIC DNA]</scope>
    <source>
        <strain evidence="1 2">DSM 44189</strain>
    </source>
</reference>
<gene>
    <name evidence="1" type="ORF">F8M49_28870</name>
</gene>
<dbReference type="InterPro" id="IPR045660">
    <property type="entry name" value="DUF6390"/>
</dbReference>
<organism evidence="1 2">
    <name type="scientific">Rhodococcus zopfii</name>
    <dbReference type="NCBI Taxonomy" id="43772"/>
    <lineage>
        <taxon>Bacteria</taxon>
        <taxon>Bacillati</taxon>
        <taxon>Actinomycetota</taxon>
        <taxon>Actinomycetes</taxon>
        <taxon>Mycobacteriales</taxon>
        <taxon>Nocardiaceae</taxon>
        <taxon>Rhodococcus</taxon>
    </lineage>
</organism>
<protein>
    <submittedName>
        <fullName evidence="1">Uncharacterized protein</fullName>
    </submittedName>
</protein>
<sequence length="251" mass="27326">MPDGVAAQGARLFARYAHAPNELGYCGPASAAALERAACGGGDPAAVAAAARQFSGAWPYQQLIAEHCGITDPLDERVVRAYWTGNLLTDRIDVDRFGGELLSRFGERAGHYWSHLTAELLPEVTATHAFHVFGVYPWSRLLETGMPQPLHILDSCRIGWGTVLEVSDGDAAVRVRPLEFDGTRLALGAETVRRAGRRTASGVFVPALRVGEQVALHWDFVCDRLTAEEAGRLESWTVRQLGHTNGRLPTR</sequence>
<comment type="caution">
    <text evidence="1">The sequence shown here is derived from an EMBL/GenBank/DDBJ whole genome shotgun (WGS) entry which is preliminary data.</text>
</comment>